<name>A0ABV8TUW8_9ACTN</name>
<dbReference type="SMART" id="SM00490">
    <property type="entry name" value="HELICc"/>
    <property type="match status" value="1"/>
</dbReference>
<evidence type="ECO:0000259" key="3">
    <source>
        <dbReference type="PROSITE" id="PS51194"/>
    </source>
</evidence>
<evidence type="ECO:0000313" key="5">
    <source>
        <dbReference type="Proteomes" id="UP001595823"/>
    </source>
</evidence>
<sequence length="637" mass="69786">MERPLPLDELQLTFLPNHADPSEGRFFFYGTPDPLEATLDLGLPPGDPVDTELMTEGGLAEVHGRELPVRPALKPLERIASRPDISGSLAAWARVSNAVLERKYDQLDKLADELPAEGHAAYHSDGHRWNASATVASFFETYAELLRSDSHANRRLITAQHADPGPVELNADLRPYQGHGISWLETVAETGSGAILADDMGLGKTLQAIGLLARRAGESPHLVVCPTSLVGNWKREITRFAPQLSVHVHHGPGRARKLASLPYVDIIVTSYSIALRDIKTLKSWVFDTVVIDEAQAVKNHRSRTAMAVAELTGRVRLALTGTPVENHLHELWAISEFVNPGLLGTQAEFKRRYADAIEAHHNRDAAAGLRAHIDPVVLRRLKEEVASDLPDKIESTVACTLTEEQAQLYSEAINLAFEEGLGEGIARRGRILKLLTELKQICNHPAQALGQNGGKLGDRSGKLDRVTEMCAELVESGGRALVFTQYRAAGEMLAGHFKEALGIDAPFLHGGLDGEARERLVDAFQAAEGPAVLIISLRAGGTGLNLTNANHVIHFDRWWNPAVEDQATDRAHRIGQEQTVYVHKLVTAGTLEERIDELLTRKRFVAQQVVGSGEDWIGEMDDTQFRKLIELDGEGVS</sequence>
<keyword evidence="1 4" id="KW-0378">Hydrolase</keyword>
<dbReference type="Pfam" id="PF00271">
    <property type="entry name" value="Helicase_C"/>
    <property type="match status" value="1"/>
</dbReference>
<dbReference type="PROSITE" id="PS51194">
    <property type="entry name" value="HELICASE_CTER"/>
    <property type="match status" value="1"/>
</dbReference>
<dbReference type="EC" id="3.6.4.-" evidence="4"/>
<reference evidence="5" key="1">
    <citation type="journal article" date="2019" name="Int. J. Syst. Evol. Microbiol.">
        <title>The Global Catalogue of Microorganisms (GCM) 10K type strain sequencing project: providing services to taxonomists for standard genome sequencing and annotation.</title>
        <authorList>
            <consortium name="The Broad Institute Genomics Platform"/>
            <consortium name="The Broad Institute Genome Sequencing Center for Infectious Disease"/>
            <person name="Wu L."/>
            <person name="Ma J."/>
        </authorList>
    </citation>
    <scope>NUCLEOTIDE SEQUENCE [LARGE SCALE GENOMIC DNA]</scope>
    <source>
        <strain evidence="5">IBRC-M 10908</strain>
    </source>
</reference>
<protein>
    <submittedName>
        <fullName evidence="4">DEAD/DEAH box helicase</fullName>
        <ecNumber evidence="4">3.6.4.-</ecNumber>
    </submittedName>
</protein>
<evidence type="ECO:0000259" key="2">
    <source>
        <dbReference type="PROSITE" id="PS51192"/>
    </source>
</evidence>
<keyword evidence="5" id="KW-1185">Reference proteome</keyword>
<keyword evidence="4" id="KW-0547">Nucleotide-binding</keyword>
<proteinExistence type="predicted"/>
<dbReference type="Gene3D" id="3.40.50.300">
    <property type="entry name" value="P-loop containing nucleotide triphosphate hydrolases"/>
    <property type="match status" value="1"/>
</dbReference>
<comment type="caution">
    <text evidence="4">The sequence shown here is derived from an EMBL/GenBank/DDBJ whole genome shotgun (WGS) entry which is preliminary data.</text>
</comment>
<keyword evidence="4" id="KW-0067">ATP-binding</keyword>
<dbReference type="InterPro" id="IPR049730">
    <property type="entry name" value="SNF2/RAD54-like_C"/>
</dbReference>
<feature type="domain" description="Helicase ATP-binding" evidence="2">
    <location>
        <begin position="185"/>
        <end position="341"/>
    </location>
</feature>
<dbReference type="SUPFAM" id="SSF52540">
    <property type="entry name" value="P-loop containing nucleoside triphosphate hydrolases"/>
    <property type="match status" value="2"/>
</dbReference>
<dbReference type="SMART" id="SM00487">
    <property type="entry name" value="DEXDc"/>
    <property type="match status" value="1"/>
</dbReference>
<dbReference type="CDD" id="cd18793">
    <property type="entry name" value="SF2_C_SNF"/>
    <property type="match status" value="1"/>
</dbReference>
<dbReference type="GO" id="GO:0016787">
    <property type="term" value="F:hydrolase activity"/>
    <property type="evidence" value="ECO:0007669"/>
    <property type="project" value="UniProtKB-KW"/>
</dbReference>
<dbReference type="Gene3D" id="3.40.50.10810">
    <property type="entry name" value="Tandem AAA-ATPase domain"/>
    <property type="match status" value="1"/>
</dbReference>
<gene>
    <name evidence="4" type="ORF">ACFPET_03535</name>
</gene>
<dbReference type="PROSITE" id="PS51192">
    <property type="entry name" value="HELICASE_ATP_BIND_1"/>
    <property type="match status" value="1"/>
</dbReference>
<accession>A0ABV8TUW8</accession>
<dbReference type="PANTHER" id="PTHR10799">
    <property type="entry name" value="SNF2/RAD54 HELICASE FAMILY"/>
    <property type="match status" value="1"/>
</dbReference>
<dbReference type="RefSeq" id="WP_380617999.1">
    <property type="nucleotide sequence ID" value="NZ_JBHSDK010000003.1"/>
</dbReference>
<dbReference type="InterPro" id="IPR027417">
    <property type="entry name" value="P-loop_NTPase"/>
</dbReference>
<keyword evidence="4" id="KW-0347">Helicase</keyword>
<dbReference type="EMBL" id="JBHSDK010000003">
    <property type="protein sequence ID" value="MFC4334265.1"/>
    <property type="molecule type" value="Genomic_DNA"/>
</dbReference>
<dbReference type="InterPro" id="IPR000330">
    <property type="entry name" value="SNF2_N"/>
</dbReference>
<evidence type="ECO:0000256" key="1">
    <source>
        <dbReference type="ARBA" id="ARBA00022801"/>
    </source>
</evidence>
<dbReference type="InterPro" id="IPR038718">
    <property type="entry name" value="SNF2-like_sf"/>
</dbReference>
<evidence type="ECO:0000313" key="4">
    <source>
        <dbReference type="EMBL" id="MFC4334265.1"/>
    </source>
</evidence>
<dbReference type="InterPro" id="IPR014001">
    <property type="entry name" value="Helicase_ATP-bd"/>
</dbReference>
<dbReference type="Proteomes" id="UP001595823">
    <property type="component" value="Unassembled WGS sequence"/>
</dbReference>
<dbReference type="GO" id="GO:0004386">
    <property type="term" value="F:helicase activity"/>
    <property type="evidence" value="ECO:0007669"/>
    <property type="project" value="UniProtKB-KW"/>
</dbReference>
<organism evidence="4 5">
    <name type="scientific">Salininema proteolyticum</name>
    <dbReference type="NCBI Taxonomy" id="1607685"/>
    <lineage>
        <taxon>Bacteria</taxon>
        <taxon>Bacillati</taxon>
        <taxon>Actinomycetota</taxon>
        <taxon>Actinomycetes</taxon>
        <taxon>Glycomycetales</taxon>
        <taxon>Glycomycetaceae</taxon>
        <taxon>Salininema</taxon>
    </lineage>
</organism>
<dbReference type="Pfam" id="PF00176">
    <property type="entry name" value="SNF2-rel_dom"/>
    <property type="match status" value="1"/>
</dbReference>
<dbReference type="InterPro" id="IPR001650">
    <property type="entry name" value="Helicase_C-like"/>
</dbReference>
<feature type="domain" description="Helicase C-terminal" evidence="3">
    <location>
        <begin position="462"/>
        <end position="617"/>
    </location>
</feature>